<accession>A0A2S8IZQ1</accession>
<gene>
    <name evidence="1" type="ORF">C5615_07850</name>
</gene>
<protein>
    <submittedName>
        <fullName evidence="1">Uncharacterized protein</fullName>
    </submittedName>
</protein>
<comment type="caution">
    <text evidence="1">The sequence shown here is derived from an EMBL/GenBank/DDBJ whole genome shotgun (WGS) entry which is preliminary data.</text>
</comment>
<proteinExistence type="predicted"/>
<name>A0A2S8IZQ1_BURCE</name>
<evidence type="ECO:0000313" key="1">
    <source>
        <dbReference type="EMBL" id="PQP20195.1"/>
    </source>
</evidence>
<organism evidence="1 2">
    <name type="scientific">Burkholderia cepacia</name>
    <name type="common">Pseudomonas cepacia</name>
    <dbReference type="NCBI Taxonomy" id="292"/>
    <lineage>
        <taxon>Bacteria</taxon>
        <taxon>Pseudomonadati</taxon>
        <taxon>Pseudomonadota</taxon>
        <taxon>Betaproteobacteria</taxon>
        <taxon>Burkholderiales</taxon>
        <taxon>Burkholderiaceae</taxon>
        <taxon>Burkholderia</taxon>
        <taxon>Burkholderia cepacia complex</taxon>
    </lineage>
</organism>
<dbReference type="EMBL" id="PUIQ01000007">
    <property type="protein sequence ID" value="PQP20195.1"/>
    <property type="molecule type" value="Genomic_DNA"/>
</dbReference>
<evidence type="ECO:0000313" key="2">
    <source>
        <dbReference type="Proteomes" id="UP000238206"/>
    </source>
</evidence>
<dbReference type="AlphaFoldDB" id="A0A2S8IZQ1"/>
<sequence length="78" mass="8018">MCLLVGLVSRVGESDNRGNLAVGSSSARSVPKPHFACATAAHGRRAGIGTKSLRLADTIRADAIRRPGGTMRGGGDRC</sequence>
<dbReference type="Proteomes" id="UP000238206">
    <property type="component" value="Unassembled WGS sequence"/>
</dbReference>
<reference evidence="1 2" key="1">
    <citation type="submission" date="2018-02" db="EMBL/GenBank/DDBJ databases">
        <title>Draft genome sequencing of Burkholderia cepacia Y14-15.</title>
        <authorList>
            <person name="Zheng B.-X."/>
        </authorList>
    </citation>
    <scope>NUCLEOTIDE SEQUENCE [LARGE SCALE GENOMIC DNA]</scope>
    <source>
        <strain evidence="1 2">Y14-15</strain>
    </source>
</reference>